<evidence type="ECO:0000313" key="6">
    <source>
        <dbReference type="Proteomes" id="UP000326924"/>
    </source>
</evidence>
<dbReference type="InterPro" id="IPR019404">
    <property type="entry name" value="Mediator_Med11"/>
</dbReference>
<keyword evidence="6" id="KW-1185">Reference proteome</keyword>
<evidence type="ECO:0000256" key="1">
    <source>
        <dbReference type="ARBA" id="ARBA00004123"/>
    </source>
</evidence>
<accession>A0A5J5EZQ1</accession>
<dbReference type="EMBL" id="VXIS01000063">
    <property type="protein sequence ID" value="KAA8908955.1"/>
    <property type="molecule type" value="Genomic_DNA"/>
</dbReference>
<dbReference type="PANTHER" id="PTHR22890">
    <property type="entry name" value="MEDIATOR OF RNA POLYMERASE II TRANSCRIPTION SUBUNIT 11"/>
    <property type="match status" value="1"/>
</dbReference>
<evidence type="ECO:0000313" key="5">
    <source>
        <dbReference type="EMBL" id="KAA8908955.1"/>
    </source>
</evidence>
<dbReference type="Gene3D" id="1.10.287.3490">
    <property type="match status" value="1"/>
</dbReference>
<comment type="similarity">
    <text evidence="2 4">Belongs to the Mediator complex subunit 11 family.</text>
</comment>
<reference evidence="5 6" key="1">
    <citation type="submission" date="2019-09" db="EMBL/GenBank/DDBJ databases">
        <title>Draft genome of the ectomycorrhizal ascomycete Sphaerosporella brunnea.</title>
        <authorList>
            <consortium name="DOE Joint Genome Institute"/>
            <person name="Benucci G.M."/>
            <person name="Marozzi G."/>
            <person name="Antonielli L."/>
            <person name="Sanchez S."/>
            <person name="Marco P."/>
            <person name="Wang X."/>
            <person name="Falini L.B."/>
            <person name="Barry K."/>
            <person name="Haridas S."/>
            <person name="Lipzen A."/>
            <person name="Labutti K."/>
            <person name="Grigoriev I.V."/>
            <person name="Murat C."/>
            <person name="Martin F."/>
            <person name="Albertini E."/>
            <person name="Donnini D."/>
            <person name="Bonito G."/>
        </authorList>
    </citation>
    <scope>NUCLEOTIDE SEQUENCE [LARGE SCALE GENOMIC DNA]</scope>
    <source>
        <strain evidence="5 6">Sb_GMNB300</strain>
    </source>
</reference>
<evidence type="ECO:0000256" key="2">
    <source>
        <dbReference type="ARBA" id="ARBA00008186"/>
    </source>
</evidence>
<protein>
    <recommendedName>
        <fullName evidence="4">Mediator of RNA polymerase II transcription subunit 11</fullName>
    </recommendedName>
    <alternativeName>
        <fullName evidence="4">Mediator complex subunit 11</fullName>
    </alternativeName>
</protein>
<comment type="subunit">
    <text evidence="4">Component of the Mediator complex.</text>
</comment>
<proteinExistence type="inferred from homology"/>
<dbReference type="GO" id="GO:0003712">
    <property type="term" value="F:transcription coregulator activity"/>
    <property type="evidence" value="ECO:0007669"/>
    <property type="project" value="InterPro"/>
</dbReference>
<comment type="subcellular location">
    <subcellularLocation>
        <location evidence="1 4">Nucleus</location>
    </subcellularLocation>
</comment>
<dbReference type="Pfam" id="PF10280">
    <property type="entry name" value="Med11"/>
    <property type="match status" value="1"/>
</dbReference>
<evidence type="ECO:0000256" key="3">
    <source>
        <dbReference type="ARBA" id="ARBA00023242"/>
    </source>
</evidence>
<keyword evidence="4" id="KW-0010">Activator</keyword>
<sequence length="132" mass="14104">MPSPTAATAIQDLSNIDTDISALLSSASKALQCLSSPPTPGTDPTEEFRAHAEEYHRLLSSITVRLRRQIVQLQAAEIPVVSGTIDVGVLNSRNDVVGREMEAELWAEARGFLEGAVDAQRGTAGMEVEVDS</sequence>
<dbReference type="InParanoid" id="A0A5J5EZQ1"/>
<dbReference type="GO" id="GO:0016592">
    <property type="term" value="C:mediator complex"/>
    <property type="evidence" value="ECO:0007669"/>
    <property type="project" value="InterPro"/>
</dbReference>
<dbReference type="OrthoDB" id="5418434at2759"/>
<dbReference type="Proteomes" id="UP000326924">
    <property type="component" value="Unassembled WGS sequence"/>
</dbReference>
<evidence type="ECO:0000256" key="4">
    <source>
        <dbReference type="RuleBase" id="RU364147"/>
    </source>
</evidence>
<comment type="caution">
    <text evidence="5">The sequence shown here is derived from an EMBL/GenBank/DDBJ whole genome shotgun (WGS) entry which is preliminary data.</text>
</comment>
<keyword evidence="4" id="KW-0804">Transcription</keyword>
<organism evidence="5 6">
    <name type="scientific">Sphaerosporella brunnea</name>
    <dbReference type="NCBI Taxonomy" id="1250544"/>
    <lineage>
        <taxon>Eukaryota</taxon>
        <taxon>Fungi</taxon>
        <taxon>Dikarya</taxon>
        <taxon>Ascomycota</taxon>
        <taxon>Pezizomycotina</taxon>
        <taxon>Pezizomycetes</taxon>
        <taxon>Pezizales</taxon>
        <taxon>Pyronemataceae</taxon>
        <taxon>Sphaerosporella</taxon>
    </lineage>
</organism>
<dbReference type="GO" id="GO:0006357">
    <property type="term" value="P:regulation of transcription by RNA polymerase II"/>
    <property type="evidence" value="ECO:0007669"/>
    <property type="project" value="InterPro"/>
</dbReference>
<name>A0A5J5EZQ1_9PEZI</name>
<dbReference type="AlphaFoldDB" id="A0A5J5EZQ1"/>
<comment type="function">
    <text evidence="4">Component of the Mediator complex, a coactivator involved in the regulated transcription of nearly all RNA polymerase II-dependent genes. Mediator functions as a bridge to convey information from gene-specific regulatory proteins to the basal RNA polymerase II transcription machinery. Mediator is recruited to promoters by direct interactions with regulatory proteins and serves as a scaffold for the assembly of a functional pre-initiation complex with RNA polymerase II and the general transcription factors.</text>
</comment>
<keyword evidence="4" id="KW-0805">Transcription regulation</keyword>
<gene>
    <name evidence="4" type="primary">MED11</name>
    <name evidence="5" type="ORF">FN846DRAFT_944195</name>
</gene>
<keyword evidence="3 4" id="KW-0539">Nucleus</keyword>